<dbReference type="AlphaFoldDB" id="A0A5B7GWN3"/>
<evidence type="ECO:0000313" key="1">
    <source>
        <dbReference type="EMBL" id="MPC64400.1"/>
    </source>
</evidence>
<name>A0A5B7GWN3_PORTR</name>
<comment type="caution">
    <text evidence="1">The sequence shown here is derived from an EMBL/GenBank/DDBJ whole genome shotgun (WGS) entry which is preliminary data.</text>
</comment>
<evidence type="ECO:0000313" key="2">
    <source>
        <dbReference type="Proteomes" id="UP000324222"/>
    </source>
</evidence>
<dbReference type="Proteomes" id="UP000324222">
    <property type="component" value="Unassembled WGS sequence"/>
</dbReference>
<organism evidence="1 2">
    <name type="scientific">Portunus trituberculatus</name>
    <name type="common">Swimming crab</name>
    <name type="synonym">Neptunus trituberculatus</name>
    <dbReference type="NCBI Taxonomy" id="210409"/>
    <lineage>
        <taxon>Eukaryota</taxon>
        <taxon>Metazoa</taxon>
        <taxon>Ecdysozoa</taxon>
        <taxon>Arthropoda</taxon>
        <taxon>Crustacea</taxon>
        <taxon>Multicrustacea</taxon>
        <taxon>Malacostraca</taxon>
        <taxon>Eumalacostraca</taxon>
        <taxon>Eucarida</taxon>
        <taxon>Decapoda</taxon>
        <taxon>Pleocyemata</taxon>
        <taxon>Brachyura</taxon>
        <taxon>Eubrachyura</taxon>
        <taxon>Portunoidea</taxon>
        <taxon>Portunidae</taxon>
        <taxon>Portuninae</taxon>
        <taxon>Portunus</taxon>
    </lineage>
</organism>
<keyword evidence="2" id="KW-1185">Reference proteome</keyword>
<accession>A0A5B7GWN3</accession>
<protein>
    <submittedName>
        <fullName evidence="1">Uncharacterized protein</fullName>
    </submittedName>
</protein>
<reference evidence="1 2" key="1">
    <citation type="submission" date="2019-05" db="EMBL/GenBank/DDBJ databases">
        <title>Another draft genome of Portunus trituberculatus and its Hox gene families provides insights of decapod evolution.</title>
        <authorList>
            <person name="Jeong J.-H."/>
            <person name="Song I."/>
            <person name="Kim S."/>
            <person name="Choi T."/>
            <person name="Kim D."/>
            <person name="Ryu S."/>
            <person name="Kim W."/>
        </authorList>
    </citation>
    <scope>NUCLEOTIDE SEQUENCE [LARGE SCALE GENOMIC DNA]</scope>
    <source>
        <tissue evidence="1">Muscle</tissue>
    </source>
</reference>
<gene>
    <name evidence="1" type="ORF">E2C01_058515</name>
</gene>
<sequence>MKINSEKFEVMKYGPLLYMKQYTSYQTYQQTTTPTHVHDLGVTMRADKRYLMIYISKIFEGLVPTVGLKIDHRPAKCLCYIKRTKATTVRVVTFMYNSFTSNGARVQ</sequence>
<proteinExistence type="predicted"/>
<dbReference type="EMBL" id="VSRR010022030">
    <property type="protein sequence ID" value="MPC64400.1"/>
    <property type="molecule type" value="Genomic_DNA"/>
</dbReference>